<dbReference type="EMBL" id="CAJOBC010044023">
    <property type="protein sequence ID" value="CAF4154007.1"/>
    <property type="molecule type" value="Genomic_DNA"/>
</dbReference>
<evidence type="ECO:0000313" key="3">
    <source>
        <dbReference type="EMBL" id="CAF3900908.1"/>
    </source>
</evidence>
<name>A0A815ENI3_9BILA</name>
<evidence type="ECO:0000313" key="5">
    <source>
        <dbReference type="Proteomes" id="UP000663829"/>
    </source>
</evidence>
<dbReference type="EMBL" id="CAJNOK010010772">
    <property type="protein sequence ID" value="CAF1124343.1"/>
    <property type="molecule type" value="Genomic_DNA"/>
</dbReference>
<keyword evidence="5" id="KW-1185">Reference proteome</keyword>
<dbReference type="Proteomes" id="UP000682733">
    <property type="component" value="Unassembled WGS sequence"/>
</dbReference>
<comment type="caution">
    <text evidence="2">The sequence shown here is derived from an EMBL/GenBank/DDBJ whole genome shotgun (WGS) entry which is preliminary data.</text>
</comment>
<reference evidence="2" key="1">
    <citation type="submission" date="2021-02" db="EMBL/GenBank/DDBJ databases">
        <authorList>
            <person name="Nowell W R."/>
        </authorList>
    </citation>
    <scope>NUCLEOTIDE SEQUENCE</scope>
</reference>
<protein>
    <submittedName>
        <fullName evidence="2">Uncharacterized protein</fullName>
    </submittedName>
</protein>
<dbReference type="EMBL" id="CAJNOQ010013074">
    <property type="protein sequence ID" value="CAF1313928.1"/>
    <property type="molecule type" value="Genomic_DNA"/>
</dbReference>
<evidence type="ECO:0000313" key="1">
    <source>
        <dbReference type="EMBL" id="CAF1124343.1"/>
    </source>
</evidence>
<dbReference type="EMBL" id="CAJOBA010018745">
    <property type="protein sequence ID" value="CAF3900908.1"/>
    <property type="molecule type" value="Genomic_DNA"/>
</dbReference>
<evidence type="ECO:0000313" key="2">
    <source>
        <dbReference type="EMBL" id="CAF1313928.1"/>
    </source>
</evidence>
<dbReference type="Proteomes" id="UP000681722">
    <property type="component" value="Unassembled WGS sequence"/>
</dbReference>
<gene>
    <name evidence="2" type="ORF">GPM918_LOCUS29133</name>
    <name evidence="1" type="ORF">OVA965_LOCUS20333</name>
    <name evidence="4" type="ORF">SRO942_LOCUS29691</name>
    <name evidence="3" type="ORF">TMI583_LOCUS20682</name>
</gene>
<dbReference type="Proteomes" id="UP000663829">
    <property type="component" value="Unassembled WGS sequence"/>
</dbReference>
<proteinExistence type="predicted"/>
<organism evidence="2 5">
    <name type="scientific">Didymodactylos carnosus</name>
    <dbReference type="NCBI Taxonomy" id="1234261"/>
    <lineage>
        <taxon>Eukaryota</taxon>
        <taxon>Metazoa</taxon>
        <taxon>Spiralia</taxon>
        <taxon>Gnathifera</taxon>
        <taxon>Rotifera</taxon>
        <taxon>Eurotatoria</taxon>
        <taxon>Bdelloidea</taxon>
        <taxon>Philodinida</taxon>
        <taxon>Philodinidae</taxon>
        <taxon>Didymodactylos</taxon>
    </lineage>
</organism>
<sequence length="68" mass="8023">MRVNRNRLGNDLLETCVKCSTLNIELTHEAVRFIVNDFVTHPGRARQRNIMLHLNEQENHTKNDHDED</sequence>
<accession>A0A815ENI3</accession>
<dbReference type="Proteomes" id="UP000677228">
    <property type="component" value="Unassembled WGS sequence"/>
</dbReference>
<evidence type="ECO:0000313" key="4">
    <source>
        <dbReference type="EMBL" id="CAF4154007.1"/>
    </source>
</evidence>
<dbReference type="AlphaFoldDB" id="A0A815ENI3"/>